<dbReference type="EC" id="3.1.3.48" evidence="1"/>
<dbReference type="OMA" id="ERRVTHY"/>
<dbReference type="PROSITE" id="PS50055">
    <property type="entry name" value="TYR_PHOSPHATASE_PTP"/>
    <property type="match status" value="1"/>
</dbReference>
<dbReference type="InterPro" id="IPR050348">
    <property type="entry name" value="Protein-Tyr_Phosphatase"/>
</dbReference>
<evidence type="ECO:0000256" key="1">
    <source>
        <dbReference type="ARBA" id="ARBA00013064"/>
    </source>
</evidence>
<dbReference type="EMBL" id="AMQN01010214">
    <property type="status" value="NOT_ANNOTATED_CDS"/>
    <property type="molecule type" value="Genomic_DNA"/>
</dbReference>
<evidence type="ECO:0000313" key="8">
    <source>
        <dbReference type="EnsemblMetazoa" id="CapteP136730"/>
    </source>
</evidence>
<gene>
    <name evidence="7" type="ORF">CAPTEDRAFT_136730</name>
</gene>
<proteinExistence type="predicted"/>
<dbReference type="Proteomes" id="UP000014760">
    <property type="component" value="Unassembled WGS sequence"/>
</dbReference>
<evidence type="ECO:0000313" key="7">
    <source>
        <dbReference type="EMBL" id="ELT99038.1"/>
    </source>
</evidence>
<evidence type="ECO:0000256" key="2">
    <source>
        <dbReference type="ARBA" id="ARBA00022801"/>
    </source>
</evidence>
<dbReference type="AlphaFoldDB" id="R7TYN8"/>
<dbReference type="Pfam" id="PF00102">
    <property type="entry name" value="Y_phosphatase"/>
    <property type="match status" value="1"/>
</dbReference>
<keyword evidence="3" id="KW-0904">Protein phosphatase</keyword>
<protein>
    <recommendedName>
        <fullName evidence="1">protein-tyrosine-phosphatase</fullName>
        <ecNumber evidence="1">3.1.3.48</ecNumber>
    </recommendedName>
</protein>
<keyword evidence="9" id="KW-1185">Reference proteome</keyword>
<dbReference type="InterPro" id="IPR016130">
    <property type="entry name" value="Tyr_Pase_AS"/>
</dbReference>
<dbReference type="PROSITE" id="PS00383">
    <property type="entry name" value="TYR_PHOSPHATASE_1"/>
    <property type="match status" value="1"/>
</dbReference>
<reference evidence="7 9" key="2">
    <citation type="journal article" date="2013" name="Nature">
        <title>Insights into bilaterian evolution from three spiralian genomes.</title>
        <authorList>
            <person name="Simakov O."/>
            <person name="Marletaz F."/>
            <person name="Cho S.J."/>
            <person name="Edsinger-Gonzales E."/>
            <person name="Havlak P."/>
            <person name="Hellsten U."/>
            <person name="Kuo D.H."/>
            <person name="Larsson T."/>
            <person name="Lv J."/>
            <person name="Arendt D."/>
            <person name="Savage R."/>
            <person name="Osoegawa K."/>
            <person name="de Jong P."/>
            <person name="Grimwood J."/>
            <person name="Chapman J.A."/>
            <person name="Shapiro H."/>
            <person name="Aerts A."/>
            <person name="Otillar R.P."/>
            <person name="Terry A.Y."/>
            <person name="Boore J.L."/>
            <person name="Grigoriev I.V."/>
            <person name="Lindberg D.R."/>
            <person name="Seaver E.C."/>
            <person name="Weisblat D.A."/>
            <person name="Putnam N.H."/>
            <person name="Rokhsar D.S."/>
        </authorList>
    </citation>
    <scope>NUCLEOTIDE SEQUENCE</scope>
    <source>
        <strain evidence="7 9">I ESC-2004</strain>
    </source>
</reference>
<organism evidence="7">
    <name type="scientific">Capitella teleta</name>
    <name type="common">Polychaete worm</name>
    <dbReference type="NCBI Taxonomy" id="283909"/>
    <lineage>
        <taxon>Eukaryota</taxon>
        <taxon>Metazoa</taxon>
        <taxon>Spiralia</taxon>
        <taxon>Lophotrochozoa</taxon>
        <taxon>Annelida</taxon>
        <taxon>Polychaeta</taxon>
        <taxon>Sedentaria</taxon>
        <taxon>Scolecida</taxon>
        <taxon>Capitellidae</taxon>
        <taxon>Capitella</taxon>
    </lineage>
</organism>
<name>R7TYN8_CAPTE</name>
<evidence type="ECO:0000256" key="4">
    <source>
        <dbReference type="ARBA" id="ARBA00051722"/>
    </source>
</evidence>
<feature type="domain" description="Tyrosine-protein phosphatase" evidence="5">
    <location>
        <begin position="10"/>
        <end position="243"/>
    </location>
</feature>
<dbReference type="PANTHER" id="PTHR19134">
    <property type="entry name" value="RECEPTOR-TYPE TYROSINE-PROTEIN PHOSPHATASE"/>
    <property type="match status" value="1"/>
</dbReference>
<dbReference type="PRINTS" id="PR00700">
    <property type="entry name" value="PRTYPHPHTASE"/>
</dbReference>
<keyword evidence="2" id="KW-0378">Hydrolase</keyword>
<sequence>MKVHECYEVPKDLKKNRFKDIKPYKHNRVVLIDVEQNDPYGDYINASYIVGYALMDQFISAQGPRPNTVADFLCMLWEQGASCVVMLTREVEGGKRKCTNYWYKLHESKSYGIYTVEVIDEEKWLDFTIRKLKLQKAGSGSRIVTQFHFMSWPDYGCPEVSALLRLHKKVAVESRKGGVIVVHCSAGVGRSGTYIALNWLIHQSETEGGVDIPACVNRLRQSRVNMVQTVDQYAFLYRAMHQVLNLGET</sequence>
<reference evidence="9" key="1">
    <citation type="submission" date="2012-12" db="EMBL/GenBank/DDBJ databases">
        <authorList>
            <person name="Hellsten U."/>
            <person name="Grimwood J."/>
            <person name="Chapman J.A."/>
            <person name="Shapiro H."/>
            <person name="Aerts A."/>
            <person name="Otillar R.P."/>
            <person name="Terry A.Y."/>
            <person name="Boore J.L."/>
            <person name="Simakov O."/>
            <person name="Marletaz F."/>
            <person name="Cho S.-J."/>
            <person name="Edsinger-Gonzales E."/>
            <person name="Havlak P."/>
            <person name="Kuo D.-H."/>
            <person name="Larsson T."/>
            <person name="Lv J."/>
            <person name="Arendt D."/>
            <person name="Savage R."/>
            <person name="Osoegawa K."/>
            <person name="de Jong P."/>
            <person name="Lindberg D.R."/>
            <person name="Seaver E.C."/>
            <person name="Weisblat D.A."/>
            <person name="Putnam N.H."/>
            <person name="Grigoriev I.V."/>
            <person name="Rokhsar D.S."/>
        </authorList>
    </citation>
    <scope>NUCLEOTIDE SEQUENCE</scope>
    <source>
        <strain evidence="9">I ESC-2004</strain>
    </source>
</reference>
<dbReference type="SUPFAM" id="SSF52799">
    <property type="entry name" value="(Phosphotyrosine protein) phosphatases II"/>
    <property type="match status" value="1"/>
</dbReference>
<dbReference type="InterPro" id="IPR000387">
    <property type="entry name" value="Tyr_Pase_dom"/>
</dbReference>
<evidence type="ECO:0000256" key="3">
    <source>
        <dbReference type="ARBA" id="ARBA00022912"/>
    </source>
</evidence>
<dbReference type="InterPro" id="IPR029021">
    <property type="entry name" value="Prot-tyrosine_phosphatase-like"/>
</dbReference>
<feature type="non-terminal residue" evidence="7">
    <location>
        <position position="249"/>
    </location>
</feature>
<dbReference type="CDD" id="cd00047">
    <property type="entry name" value="PTPc"/>
    <property type="match status" value="1"/>
</dbReference>
<evidence type="ECO:0000259" key="5">
    <source>
        <dbReference type="PROSITE" id="PS50055"/>
    </source>
</evidence>
<reference evidence="8" key="3">
    <citation type="submission" date="2015-06" db="UniProtKB">
        <authorList>
            <consortium name="EnsemblMetazoa"/>
        </authorList>
    </citation>
    <scope>IDENTIFICATION</scope>
</reference>
<dbReference type="HOGENOM" id="CLU_001645_9_1_1"/>
<dbReference type="GO" id="GO:0004725">
    <property type="term" value="F:protein tyrosine phosphatase activity"/>
    <property type="evidence" value="ECO:0007669"/>
    <property type="project" value="UniProtKB-EC"/>
</dbReference>
<dbReference type="OrthoDB" id="6147004at2759"/>
<dbReference type="PANTHER" id="PTHR19134:SF449">
    <property type="entry name" value="TYROSINE-PROTEIN PHOSPHATASE 1"/>
    <property type="match status" value="1"/>
</dbReference>
<dbReference type="Gene3D" id="3.90.190.10">
    <property type="entry name" value="Protein tyrosine phosphatase superfamily"/>
    <property type="match status" value="1"/>
</dbReference>
<accession>R7TYN8</accession>
<dbReference type="EMBL" id="KB307289">
    <property type="protein sequence ID" value="ELT99038.1"/>
    <property type="molecule type" value="Genomic_DNA"/>
</dbReference>
<dbReference type="STRING" id="283909.R7TYN8"/>
<feature type="domain" description="Tyrosine specific protein phosphatases" evidence="6">
    <location>
        <begin position="161"/>
        <end position="234"/>
    </location>
</feature>
<evidence type="ECO:0000313" key="9">
    <source>
        <dbReference type="Proteomes" id="UP000014760"/>
    </source>
</evidence>
<dbReference type="SMART" id="SM00404">
    <property type="entry name" value="PTPc_motif"/>
    <property type="match status" value="1"/>
</dbReference>
<comment type="catalytic activity">
    <reaction evidence="4">
        <text>O-phospho-L-tyrosyl-[protein] + H2O = L-tyrosyl-[protein] + phosphate</text>
        <dbReference type="Rhea" id="RHEA:10684"/>
        <dbReference type="Rhea" id="RHEA-COMP:10136"/>
        <dbReference type="Rhea" id="RHEA-COMP:20101"/>
        <dbReference type="ChEBI" id="CHEBI:15377"/>
        <dbReference type="ChEBI" id="CHEBI:43474"/>
        <dbReference type="ChEBI" id="CHEBI:46858"/>
        <dbReference type="ChEBI" id="CHEBI:61978"/>
        <dbReference type="EC" id="3.1.3.48"/>
    </reaction>
</comment>
<dbReference type="FunFam" id="3.90.190.10:FF:000102">
    <property type="entry name" value="Receptor-type tyrosine-protein phosphatase"/>
    <property type="match status" value="1"/>
</dbReference>
<dbReference type="InterPro" id="IPR003595">
    <property type="entry name" value="Tyr_Pase_cat"/>
</dbReference>
<dbReference type="EnsemblMetazoa" id="CapteT136730">
    <property type="protein sequence ID" value="CapteP136730"/>
    <property type="gene ID" value="CapteG136730"/>
</dbReference>
<dbReference type="InterPro" id="IPR000242">
    <property type="entry name" value="PTP_cat"/>
</dbReference>
<evidence type="ECO:0000259" key="6">
    <source>
        <dbReference type="PROSITE" id="PS50056"/>
    </source>
</evidence>
<dbReference type="SMART" id="SM00194">
    <property type="entry name" value="PTPc"/>
    <property type="match status" value="1"/>
</dbReference>
<dbReference type="PROSITE" id="PS50056">
    <property type="entry name" value="TYR_PHOSPHATASE_2"/>
    <property type="match status" value="1"/>
</dbReference>